<keyword evidence="2" id="KW-1185">Reference proteome</keyword>
<evidence type="ECO:0000313" key="2">
    <source>
        <dbReference type="Proteomes" id="UP001205486"/>
    </source>
</evidence>
<proteinExistence type="predicted"/>
<reference evidence="1" key="1">
    <citation type="submission" date="2022-03" db="EMBL/GenBank/DDBJ databases">
        <title>Interactions between chemoautotrophic and heterotrophic bacteria.</title>
        <authorList>
            <person name="Santoro A."/>
        </authorList>
    </citation>
    <scope>NUCLEOTIDE SEQUENCE</scope>
    <source>
        <strain evidence="1">Nb-106</strain>
    </source>
</reference>
<comment type="caution">
    <text evidence="1">The sequence shown here is derived from an EMBL/GenBank/DDBJ whole genome shotgun (WGS) entry which is preliminary data.</text>
</comment>
<name>A0ACC6ANI7_NITWI</name>
<gene>
    <name evidence="1" type="ORF">J2S34_003462</name>
</gene>
<dbReference type="Proteomes" id="UP001205486">
    <property type="component" value="Unassembled WGS sequence"/>
</dbReference>
<evidence type="ECO:0000313" key="1">
    <source>
        <dbReference type="EMBL" id="MCP2000979.1"/>
    </source>
</evidence>
<dbReference type="EMBL" id="JALJZS010000004">
    <property type="protein sequence ID" value="MCP2000979.1"/>
    <property type="molecule type" value="Genomic_DNA"/>
</dbReference>
<accession>A0ACC6ANI7</accession>
<protein>
    <submittedName>
        <fullName evidence="1">Uncharacterized protein</fullName>
    </submittedName>
</protein>
<organism evidence="1 2">
    <name type="scientific">Nitrobacter winogradskyi</name>
    <name type="common">Nitrobacter agilis</name>
    <dbReference type="NCBI Taxonomy" id="913"/>
    <lineage>
        <taxon>Bacteria</taxon>
        <taxon>Pseudomonadati</taxon>
        <taxon>Pseudomonadota</taxon>
        <taxon>Alphaproteobacteria</taxon>
        <taxon>Hyphomicrobiales</taxon>
        <taxon>Nitrobacteraceae</taxon>
        <taxon>Nitrobacter</taxon>
    </lineage>
</organism>
<sequence length="79" mass="9185">MPVATAQEHQEHQSASDDERKERTETKRDPAVFAYLDAGRLIQDRDHPHACGYQYARQRNQNDNSAFAHAFHRDAFPYV</sequence>